<protein>
    <submittedName>
        <fullName evidence="8">Cytochrome P450</fullName>
    </submittedName>
</protein>
<dbReference type="GO" id="GO:0004497">
    <property type="term" value="F:monooxygenase activity"/>
    <property type="evidence" value="ECO:0007669"/>
    <property type="project" value="UniProtKB-KW"/>
</dbReference>
<dbReference type="PROSITE" id="PS00086">
    <property type="entry name" value="CYTOCHROME_P450"/>
    <property type="match status" value="1"/>
</dbReference>
<sequence length="422" mass="47725">MSQDTTILRQIYDYANRANPYPLWAKLRETPVCWQEDGPDEAGAYVVSTYREIVALLHDPRISSDLRKSVQTRGRPRTSTAPFSFISLDPPEHDRLRYQAMRHFGPPERPEYLEQLRPEIVHLVTTLLDQLQGQRQFDLIDSFAYPLPVTVICRILGVPLEDEPQFRVWATALIENISAQTEEQRRQREQARSDLSQYMAGLVERHREHPGDDLLSRMATDTSTEGRMAESYLVATAGLLLIAGHVTTVNLIGNGMLTLLRHPAILERLRNEPNLIPATVEEVLRYEPPVQLISQRATLDEISVAGTTIPKGVLVTLALAAGNRDPAQFADPDRFDPERRDNEHLGFGSGIHICFGAPLARMEAQIAFTELVRRLSQPSLVVDPPPYRPSPLLRGPEHLLMTVEEVRESLRASDPYYPINLQ</sequence>
<evidence type="ECO:0000256" key="3">
    <source>
        <dbReference type="ARBA" id="ARBA00022723"/>
    </source>
</evidence>
<dbReference type="PANTHER" id="PTHR46696">
    <property type="entry name" value="P450, PUTATIVE (EUROFUNG)-RELATED"/>
    <property type="match status" value="1"/>
</dbReference>
<dbReference type="Gene3D" id="1.10.630.10">
    <property type="entry name" value="Cytochrome P450"/>
    <property type="match status" value="1"/>
</dbReference>
<dbReference type="CDD" id="cd20625">
    <property type="entry name" value="CYP164-like"/>
    <property type="match status" value="1"/>
</dbReference>
<accession>A0A8J3N3T3</accession>
<dbReference type="RefSeq" id="WP_220204249.1">
    <property type="nucleotide sequence ID" value="NZ_BNJK01000001.1"/>
</dbReference>
<comment type="caution">
    <text evidence="8">The sequence shown here is derived from an EMBL/GenBank/DDBJ whole genome shotgun (WGS) entry which is preliminary data.</text>
</comment>
<evidence type="ECO:0000313" key="9">
    <source>
        <dbReference type="Proteomes" id="UP000597444"/>
    </source>
</evidence>
<keyword evidence="4 7" id="KW-0560">Oxidoreductase</keyword>
<dbReference type="PANTHER" id="PTHR46696:SF1">
    <property type="entry name" value="CYTOCHROME P450 YJIB-RELATED"/>
    <property type="match status" value="1"/>
</dbReference>
<keyword evidence="5 7" id="KW-0408">Iron</keyword>
<dbReference type="Proteomes" id="UP000597444">
    <property type="component" value="Unassembled WGS sequence"/>
</dbReference>
<comment type="similarity">
    <text evidence="1 7">Belongs to the cytochrome P450 family.</text>
</comment>
<evidence type="ECO:0000256" key="2">
    <source>
        <dbReference type="ARBA" id="ARBA00022617"/>
    </source>
</evidence>
<evidence type="ECO:0000313" key="8">
    <source>
        <dbReference type="EMBL" id="GHO93467.1"/>
    </source>
</evidence>
<dbReference type="GO" id="GO:0020037">
    <property type="term" value="F:heme binding"/>
    <property type="evidence" value="ECO:0007669"/>
    <property type="project" value="InterPro"/>
</dbReference>
<dbReference type="Pfam" id="PF00067">
    <property type="entry name" value="p450"/>
    <property type="match status" value="1"/>
</dbReference>
<dbReference type="PRINTS" id="PR00359">
    <property type="entry name" value="BP450"/>
</dbReference>
<dbReference type="InterPro" id="IPR002397">
    <property type="entry name" value="Cyt_P450_B"/>
</dbReference>
<dbReference type="AlphaFoldDB" id="A0A8J3N3T3"/>
<dbReference type="EMBL" id="BNJK01000001">
    <property type="protein sequence ID" value="GHO93467.1"/>
    <property type="molecule type" value="Genomic_DNA"/>
</dbReference>
<dbReference type="FunFam" id="1.10.630.10:FF:000018">
    <property type="entry name" value="Cytochrome P450 monooxygenase"/>
    <property type="match status" value="1"/>
</dbReference>
<evidence type="ECO:0000256" key="7">
    <source>
        <dbReference type="RuleBase" id="RU000461"/>
    </source>
</evidence>
<proteinExistence type="inferred from homology"/>
<dbReference type="PRINTS" id="PR00385">
    <property type="entry name" value="P450"/>
</dbReference>
<organism evidence="8 9">
    <name type="scientific">Reticulibacter mediterranei</name>
    <dbReference type="NCBI Taxonomy" id="2778369"/>
    <lineage>
        <taxon>Bacteria</taxon>
        <taxon>Bacillati</taxon>
        <taxon>Chloroflexota</taxon>
        <taxon>Ktedonobacteria</taxon>
        <taxon>Ktedonobacterales</taxon>
        <taxon>Reticulibacteraceae</taxon>
        <taxon>Reticulibacter</taxon>
    </lineage>
</organism>
<evidence type="ECO:0000256" key="1">
    <source>
        <dbReference type="ARBA" id="ARBA00010617"/>
    </source>
</evidence>
<keyword evidence="3 7" id="KW-0479">Metal-binding</keyword>
<reference evidence="8" key="1">
    <citation type="submission" date="2020-10" db="EMBL/GenBank/DDBJ databases">
        <title>Taxonomic study of unclassified bacteria belonging to the class Ktedonobacteria.</title>
        <authorList>
            <person name="Yabe S."/>
            <person name="Wang C.M."/>
            <person name="Zheng Y."/>
            <person name="Sakai Y."/>
            <person name="Cavaletti L."/>
            <person name="Monciardini P."/>
            <person name="Donadio S."/>
        </authorList>
    </citation>
    <scope>NUCLEOTIDE SEQUENCE</scope>
    <source>
        <strain evidence="8">ID150040</strain>
    </source>
</reference>
<dbReference type="InterPro" id="IPR001128">
    <property type="entry name" value="Cyt_P450"/>
</dbReference>
<dbReference type="GO" id="GO:0005506">
    <property type="term" value="F:iron ion binding"/>
    <property type="evidence" value="ECO:0007669"/>
    <property type="project" value="InterPro"/>
</dbReference>
<evidence type="ECO:0000256" key="4">
    <source>
        <dbReference type="ARBA" id="ARBA00023002"/>
    </source>
</evidence>
<dbReference type="InterPro" id="IPR017972">
    <property type="entry name" value="Cyt_P450_CS"/>
</dbReference>
<evidence type="ECO:0000256" key="6">
    <source>
        <dbReference type="ARBA" id="ARBA00023033"/>
    </source>
</evidence>
<dbReference type="InterPro" id="IPR036396">
    <property type="entry name" value="Cyt_P450_sf"/>
</dbReference>
<keyword evidence="9" id="KW-1185">Reference proteome</keyword>
<evidence type="ECO:0000256" key="5">
    <source>
        <dbReference type="ARBA" id="ARBA00023004"/>
    </source>
</evidence>
<keyword evidence="2 7" id="KW-0349">Heme</keyword>
<keyword evidence="6 7" id="KW-0503">Monooxygenase</keyword>
<dbReference type="SUPFAM" id="SSF48264">
    <property type="entry name" value="Cytochrome P450"/>
    <property type="match status" value="1"/>
</dbReference>
<gene>
    <name evidence="8" type="ORF">KSF_035150</name>
</gene>
<name>A0A8J3N3T3_9CHLR</name>
<dbReference type="GO" id="GO:0016705">
    <property type="term" value="F:oxidoreductase activity, acting on paired donors, with incorporation or reduction of molecular oxygen"/>
    <property type="evidence" value="ECO:0007669"/>
    <property type="project" value="InterPro"/>
</dbReference>